<dbReference type="GO" id="GO:0003725">
    <property type="term" value="F:double-stranded RNA binding"/>
    <property type="evidence" value="ECO:0007669"/>
    <property type="project" value="TreeGrafter"/>
</dbReference>
<sequence>MDNEAGLDLQDWSVRERSYKKSPISMIKEIAEKINIPCQYELLDNYDLTPNNVFKYRLTLGDYQTVADGPSKKSAKHQVALNMIKQIKKHNPILSGTEFNQIDFGNQVDDCNKIDANCVDRLAKACTIKNLVEPVYKQVCEDAVKQEAQMIDIATCKTKTEDENLTAHQMLGKLESMEFHRSMTPEQENNDPIKNLEDIEIDKNQGKQSINAVITEK</sequence>
<dbReference type="PANTHER" id="PTHR46205">
    <property type="entry name" value="LOQUACIOUS, ISOFORM B"/>
    <property type="match status" value="1"/>
</dbReference>
<dbReference type="AlphaFoldDB" id="A0A5E4MUQ8"/>
<accession>A0A5E4MUQ8</accession>
<dbReference type="PROSITE" id="PS50137">
    <property type="entry name" value="DS_RBD"/>
    <property type="match status" value="1"/>
</dbReference>
<evidence type="ECO:0000256" key="2">
    <source>
        <dbReference type="PROSITE-ProRule" id="PRU00266"/>
    </source>
</evidence>
<reference evidence="4 5" key="1">
    <citation type="submission" date="2019-08" db="EMBL/GenBank/DDBJ databases">
        <authorList>
            <person name="Alioto T."/>
            <person name="Alioto T."/>
            <person name="Gomez Garrido J."/>
        </authorList>
    </citation>
    <scope>NUCLEOTIDE SEQUENCE [LARGE SCALE GENOMIC DNA]</scope>
</reference>
<dbReference type="SMART" id="SM00358">
    <property type="entry name" value="DSRM"/>
    <property type="match status" value="1"/>
</dbReference>
<dbReference type="GO" id="GO:0070920">
    <property type="term" value="P:regulation of regulatory ncRNA processing"/>
    <property type="evidence" value="ECO:0007669"/>
    <property type="project" value="TreeGrafter"/>
</dbReference>
<dbReference type="InterPro" id="IPR014720">
    <property type="entry name" value="dsRBD_dom"/>
</dbReference>
<proteinExistence type="predicted"/>
<dbReference type="InterPro" id="IPR051247">
    <property type="entry name" value="RLC_Component"/>
</dbReference>
<keyword evidence="5" id="KW-1185">Reference proteome</keyword>
<evidence type="ECO:0000313" key="4">
    <source>
        <dbReference type="EMBL" id="VVC35279.1"/>
    </source>
</evidence>
<dbReference type="GO" id="GO:0035197">
    <property type="term" value="F:siRNA binding"/>
    <property type="evidence" value="ECO:0007669"/>
    <property type="project" value="TreeGrafter"/>
</dbReference>
<dbReference type="Proteomes" id="UP000325440">
    <property type="component" value="Unassembled WGS sequence"/>
</dbReference>
<feature type="domain" description="DRBM" evidence="3">
    <location>
        <begin position="22"/>
        <end position="89"/>
    </location>
</feature>
<dbReference type="SUPFAM" id="SSF54768">
    <property type="entry name" value="dsRNA-binding domain-like"/>
    <property type="match status" value="1"/>
</dbReference>
<evidence type="ECO:0000259" key="3">
    <source>
        <dbReference type="PROSITE" id="PS50137"/>
    </source>
</evidence>
<keyword evidence="1 2" id="KW-0694">RNA-binding</keyword>
<dbReference type="GO" id="GO:0070578">
    <property type="term" value="C:RISC-loading complex"/>
    <property type="evidence" value="ECO:0007669"/>
    <property type="project" value="TreeGrafter"/>
</dbReference>
<dbReference type="EMBL" id="CABPRJ010001247">
    <property type="protein sequence ID" value="VVC35279.1"/>
    <property type="molecule type" value="Genomic_DNA"/>
</dbReference>
<organism evidence="4 5">
    <name type="scientific">Cinara cedri</name>
    <dbReference type="NCBI Taxonomy" id="506608"/>
    <lineage>
        <taxon>Eukaryota</taxon>
        <taxon>Metazoa</taxon>
        <taxon>Ecdysozoa</taxon>
        <taxon>Arthropoda</taxon>
        <taxon>Hexapoda</taxon>
        <taxon>Insecta</taxon>
        <taxon>Pterygota</taxon>
        <taxon>Neoptera</taxon>
        <taxon>Paraneoptera</taxon>
        <taxon>Hemiptera</taxon>
        <taxon>Sternorrhyncha</taxon>
        <taxon>Aphidomorpha</taxon>
        <taxon>Aphidoidea</taxon>
        <taxon>Aphididae</taxon>
        <taxon>Lachninae</taxon>
        <taxon>Cinara</taxon>
    </lineage>
</organism>
<dbReference type="Gene3D" id="3.30.160.20">
    <property type="match status" value="1"/>
</dbReference>
<name>A0A5E4MUQ8_9HEMI</name>
<dbReference type="GO" id="GO:0005634">
    <property type="term" value="C:nucleus"/>
    <property type="evidence" value="ECO:0007669"/>
    <property type="project" value="TreeGrafter"/>
</dbReference>
<feature type="non-terminal residue" evidence="4">
    <location>
        <position position="217"/>
    </location>
</feature>
<dbReference type="GO" id="GO:0005737">
    <property type="term" value="C:cytoplasm"/>
    <property type="evidence" value="ECO:0007669"/>
    <property type="project" value="TreeGrafter"/>
</dbReference>
<dbReference type="GO" id="GO:0030422">
    <property type="term" value="P:siRNA processing"/>
    <property type="evidence" value="ECO:0007669"/>
    <property type="project" value="TreeGrafter"/>
</dbReference>
<dbReference type="GO" id="GO:0016442">
    <property type="term" value="C:RISC complex"/>
    <property type="evidence" value="ECO:0007669"/>
    <property type="project" value="TreeGrafter"/>
</dbReference>
<evidence type="ECO:0000256" key="1">
    <source>
        <dbReference type="ARBA" id="ARBA00022884"/>
    </source>
</evidence>
<dbReference type="PANTHER" id="PTHR46205:SF3">
    <property type="entry name" value="LOQUACIOUS, ISOFORM B"/>
    <property type="match status" value="1"/>
</dbReference>
<dbReference type="OrthoDB" id="5961559at2759"/>
<protein>
    <submittedName>
        <fullName evidence="4">Double-stranded RNA-binding domain</fullName>
    </submittedName>
</protein>
<dbReference type="Pfam" id="PF00035">
    <property type="entry name" value="dsrm"/>
    <property type="match status" value="1"/>
</dbReference>
<evidence type="ECO:0000313" key="5">
    <source>
        <dbReference type="Proteomes" id="UP000325440"/>
    </source>
</evidence>
<gene>
    <name evidence="4" type="ORF">CINCED_3A007631</name>
</gene>